<dbReference type="AlphaFoldDB" id="A0A7J7MUL3"/>
<comment type="subcellular location">
    <subcellularLocation>
        <location evidence="1">Secreted</location>
        <location evidence="1">Cell wall</location>
    </subcellularLocation>
</comment>
<evidence type="ECO:0000256" key="2">
    <source>
        <dbReference type="ARBA" id="ARBA00008834"/>
    </source>
</evidence>
<dbReference type="InterPro" id="IPR000743">
    <property type="entry name" value="Glyco_hydro_28"/>
</dbReference>
<comment type="similarity">
    <text evidence="2 12">Belongs to the glycosyl hydrolase 28 family.</text>
</comment>
<keyword evidence="9" id="KW-0961">Cell wall biogenesis/degradation</keyword>
<keyword evidence="8 12" id="KW-0326">Glycosidase</keyword>
<evidence type="ECO:0000256" key="1">
    <source>
        <dbReference type="ARBA" id="ARBA00004191"/>
    </source>
</evidence>
<dbReference type="InterPro" id="IPR011050">
    <property type="entry name" value="Pectin_lyase_fold/virulence"/>
</dbReference>
<feature type="signal peptide" evidence="13">
    <location>
        <begin position="1"/>
        <end position="21"/>
    </location>
</feature>
<evidence type="ECO:0000256" key="12">
    <source>
        <dbReference type="RuleBase" id="RU361169"/>
    </source>
</evidence>
<dbReference type="Proteomes" id="UP000541444">
    <property type="component" value="Unassembled WGS sequence"/>
</dbReference>
<evidence type="ECO:0000256" key="10">
    <source>
        <dbReference type="ARBA" id="ARBA00034074"/>
    </source>
</evidence>
<comment type="caution">
    <text evidence="14">The sequence shown here is derived from an EMBL/GenBank/DDBJ whole genome shotgun (WGS) entry which is preliminary data.</text>
</comment>
<dbReference type="PROSITE" id="PS00502">
    <property type="entry name" value="POLYGALACTURONASE"/>
    <property type="match status" value="1"/>
</dbReference>
<evidence type="ECO:0000256" key="4">
    <source>
        <dbReference type="ARBA" id="ARBA00022512"/>
    </source>
</evidence>
<dbReference type="GO" id="GO:0009830">
    <property type="term" value="P:cell wall modification involved in abscission"/>
    <property type="evidence" value="ECO:0007669"/>
    <property type="project" value="UniProtKB-ARBA"/>
</dbReference>
<dbReference type="EMBL" id="JACGCM010001219">
    <property type="protein sequence ID" value="KAF6158576.1"/>
    <property type="molecule type" value="Genomic_DNA"/>
</dbReference>
<feature type="active site" evidence="11">
    <location>
        <position position="308"/>
    </location>
</feature>
<name>A0A7J7MUL3_9MAGN</name>
<evidence type="ECO:0000256" key="13">
    <source>
        <dbReference type="SAM" id="SignalP"/>
    </source>
</evidence>
<dbReference type="GO" id="GO:0005975">
    <property type="term" value="P:carbohydrate metabolic process"/>
    <property type="evidence" value="ECO:0007669"/>
    <property type="project" value="InterPro"/>
</dbReference>
<keyword evidence="6 13" id="KW-0732">Signal</keyword>
<dbReference type="Gene3D" id="2.160.20.10">
    <property type="entry name" value="Single-stranded right-handed beta-helix, Pectin lyase-like"/>
    <property type="match status" value="1"/>
</dbReference>
<evidence type="ECO:0000313" key="14">
    <source>
        <dbReference type="EMBL" id="KAF6158576.1"/>
    </source>
</evidence>
<dbReference type="FunFam" id="2.160.20.10:FF:000028">
    <property type="entry name" value="Polygalacturonase QRT2"/>
    <property type="match status" value="1"/>
</dbReference>
<dbReference type="Pfam" id="PF00295">
    <property type="entry name" value="Glyco_hydro_28"/>
    <property type="match status" value="1"/>
</dbReference>
<keyword evidence="15" id="KW-1185">Reference proteome</keyword>
<dbReference type="GO" id="GO:0009901">
    <property type="term" value="P:anther dehiscence"/>
    <property type="evidence" value="ECO:0007669"/>
    <property type="project" value="UniProtKB-ARBA"/>
</dbReference>
<evidence type="ECO:0000256" key="3">
    <source>
        <dbReference type="ARBA" id="ARBA00012736"/>
    </source>
</evidence>
<dbReference type="OrthoDB" id="187139at2759"/>
<accession>A0A7J7MUL3</accession>
<evidence type="ECO:0000256" key="7">
    <source>
        <dbReference type="ARBA" id="ARBA00022801"/>
    </source>
</evidence>
<protein>
    <recommendedName>
        <fullName evidence="3">endo-polygalacturonase</fullName>
        <ecNumber evidence="3">3.2.1.15</ecNumber>
    </recommendedName>
</protein>
<reference evidence="14 15" key="1">
    <citation type="journal article" date="2020" name="IScience">
        <title>Genome Sequencing of the Endangered Kingdonia uniflora (Circaeasteraceae, Ranunculales) Reveals Potential Mechanisms of Evolutionary Specialization.</title>
        <authorList>
            <person name="Sun Y."/>
            <person name="Deng T."/>
            <person name="Zhang A."/>
            <person name="Moore M.J."/>
            <person name="Landis J.B."/>
            <person name="Lin N."/>
            <person name="Zhang H."/>
            <person name="Zhang X."/>
            <person name="Huang J."/>
            <person name="Zhang X."/>
            <person name="Sun H."/>
            <person name="Wang H."/>
        </authorList>
    </citation>
    <scope>NUCLEOTIDE SEQUENCE [LARGE SCALE GENOMIC DNA]</scope>
    <source>
        <strain evidence="14">TB1705</strain>
        <tissue evidence="14">Leaf</tissue>
    </source>
</reference>
<organism evidence="14 15">
    <name type="scientific">Kingdonia uniflora</name>
    <dbReference type="NCBI Taxonomy" id="39325"/>
    <lineage>
        <taxon>Eukaryota</taxon>
        <taxon>Viridiplantae</taxon>
        <taxon>Streptophyta</taxon>
        <taxon>Embryophyta</taxon>
        <taxon>Tracheophyta</taxon>
        <taxon>Spermatophyta</taxon>
        <taxon>Magnoliopsida</taxon>
        <taxon>Ranunculales</taxon>
        <taxon>Circaeasteraceae</taxon>
        <taxon>Kingdonia</taxon>
    </lineage>
</organism>
<evidence type="ECO:0000256" key="5">
    <source>
        <dbReference type="ARBA" id="ARBA00022525"/>
    </source>
</evidence>
<feature type="chain" id="PRO_5029512132" description="endo-polygalacturonase" evidence="13">
    <location>
        <begin position="22"/>
        <end position="459"/>
    </location>
</feature>
<evidence type="ECO:0000313" key="15">
    <source>
        <dbReference type="Proteomes" id="UP000541444"/>
    </source>
</evidence>
<comment type="catalytic activity">
    <reaction evidence="10">
        <text>(1,4-alpha-D-galacturonosyl)n+m + H2O = (1,4-alpha-D-galacturonosyl)n + (1,4-alpha-D-galacturonosyl)m.</text>
        <dbReference type="EC" id="3.2.1.15"/>
    </reaction>
</comment>
<dbReference type="EC" id="3.2.1.15" evidence="3"/>
<dbReference type="PANTHER" id="PTHR31375">
    <property type="match status" value="1"/>
</dbReference>
<gene>
    <name evidence="14" type="ORF">GIB67_040090</name>
</gene>
<proteinExistence type="inferred from homology"/>
<dbReference type="SUPFAM" id="SSF51126">
    <property type="entry name" value="Pectin lyase-like"/>
    <property type="match status" value="1"/>
</dbReference>
<keyword evidence="7 12" id="KW-0378">Hydrolase</keyword>
<keyword evidence="4" id="KW-0134">Cell wall</keyword>
<dbReference type="SMART" id="SM00710">
    <property type="entry name" value="PbH1"/>
    <property type="match status" value="4"/>
</dbReference>
<dbReference type="InterPro" id="IPR012334">
    <property type="entry name" value="Pectin_lyas_fold"/>
</dbReference>
<evidence type="ECO:0000256" key="8">
    <source>
        <dbReference type="ARBA" id="ARBA00023295"/>
    </source>
</evidence>
<keyword evidence="5" id="KW-0964">Secreted</keyword>
<dbReference type="InterPro" id="IPR006626">
    <property type="entry name" value="PbH1"/>
</dbReference>
<evidence type="ECO:0000256" key="9">
    <source>
        <dbReference type="ARBA" id="ARBA00023316"/>
    </source>
</evidence>
<evidence type="ECO:0000256" key="6">
    <source>
        <dbReference type="ARBA" id="ARBA00022729"/>
    </source>
</evidence>
<dbReference type="GO" id="GO:0004650">
    <property type="term" value="F:polygalacturonase activity"/>
    <property type="evidence" value="ECO:0007669"/>
    <property type="project" value="UniProtKB-EC"/>
</dbReference>
<sequence length="459" mass="49873">MSAQCFLLVLALFISLYSCYGSLPGHEELPYLSPPGDTIAYPTYLDTVENRKAVFSSKFRSLTSDEPEMFGGEGWFDQISSVKASSEGGNVVNVDNFGAKANGKDDSEAFKKAWKQACKTKSAIFVVPKDKKYLLNPTTFSGPCKPNLTLKLYGTIEASADRNDYKQDLRHWLIFQNIQNFKVEGGGVINGNGKIWWKNSCKTNKAFKCTHAPTAVTFYKCNNLKLNSIKIEDAQQMHVSIQSCVNVQATNLMVTAPEESPNTDGIHITATKNINLANCVIKTGDDCISIESGSKKVRATDITCGPGHGISIGSLGDSEKIADYVSDVVIDRATLTGTTNGVRIKTYQGGSGGANNIIFKNIVMKKVSNPIIIDQNYCDKEKPCGVHESAVQVNNVVYKNIKGTTESEVAIKFDCSKTYPCRGIVLQDVNLVTNTGETAKASCNNVKLGKKGKVSPQCS</sequence>
<evidence type="ECO:0000256" key="11">
    <source>
        <dbReference type="PROSITE-ProRule" id="PRU10052"/>
    </source>
</evidence>
<dbReference type="GO" id="GO:0010047">
    <property type="term" value="P:fruit dehiscence"/>
    <property type="evidence" value="ECO:0007669"/>
    <property type="project" value="UniProtKB-ARBA"/>
</dbReference>